<evidence type="ECO:0000259" key="3">
    <source>
        <dbReference type="PROSITE" id="PS50158"/>
    </source>
</evidence>
<feature type="compositionally biased region" description="Basic residues" evidence="2">
    <location>
        <begin position="251"/>
        <end position="261"/>
    </location>
</feature>
<dbReference type="PANTHER" id="PTHR31286">
    <property type="entry name" value="GLYCINE-RICH CELL WALL STRUCTURAL PROTEIN 1.8-LIKE"/>
    <property type="match status" value="1"/>
</dbReference>
<organism evidence="4 5">
    <name type="scientific">Pyrus ussuriensis x Pyrus communis</name>
    <dbReference type="NCBI Taxonomy" id="2448454"/>
    <lineage>
        <taxon>Eukaryota</taxon>
        <taxon>Viridiplantae</taxon>
        <taxon>Streptophyta</taxon>
        <taxon>Embryophyta</taxon>
        <taxon>Tracheophyta</taxon>
        <taxon>Spermatophyta</taxon>
        <taxon>Magnoliopsida</taxon>
        <taxon>eudicotyledons</taxon>
        <taxon>Gunneridae</taxon>
        <taxon>Pentapetalae</taxon>
        <taxon>rosids</taxon>
        <taxon>fabids</taxon>
        <taxon>Rosales</taxon>
        <taxon>Rosaceae</taxon>
        <taxon>Amygdaloideae</taxon>
        <taxon>Maleae</taxon>
        <taxon>Pyrus</taxon>
    </lineage>
</organism>
<dbReference type="Pfam" id="PF14111">
    <property type="entry name" value="DUF4283"/>
    <property type="match status" value="1"/>
</dbReference>
<dbReference type="Proteomes" id="UP000327157">
    <property type="component" value="Chromosome 13"/>
</dbReference>
<proteinExistence type="predicted"/>
<dbReference type="AlphaFoldDB" id="A0A5N5FAH6"/>
<dbReference type="InterPro" id="IPR001878">
    <property type="entry name" value="Znf_CCHC"/>
</dbReference>
<dbReference type="PANTHER" id="PTHR31286:SF99">
    <property type="entry name" value="DUF4283 DOMAIN-CONTAINING PROTEIN"/>
    <property type="match status" value="1"/>
</dbReference>
<evidence type="ECO:0000313" key="5">
    <source>
        <dbReference type="Proteomes" id="UP000327157"/>
    </source>
</evidence>
<reference evidence="4 5" key="1">
    <citation type="submission" date="2019-09" db="EMBL/GenBank/DDBJ databases">
        <authorList>
            <person name="Ou C."/>
        </authorList>
    </citation>
    <scope>NUCLEOTIDE SEQUENCE [LARGE SCALE GENOMIC DNA]</scope>
    <source>
        <strain evidence="4">S2</strain>
        <tissue evidence="4">Leaf</tissue>
    </source>
</reference>
<dbReference type="OrthoDB" id="1096772at2759"/>
<dbReference type="InterPro" id="IPR025558">
    <property type="entry name" value="DUF4283"/>
</dbReference>
<protein>
    <recommendedName>
        <fullName evidence="3">CCHC-type domain-containing protein</fullName>
    </recommendedName>
</protein>
<feature type="region of interest" description="Disordered" evidence="2">
    <location>
        <begin position="250"/>
        <end position="287"/>
    </location>
</feature>
<name>A0A5N5FAH6_9ROSA</name>
<keyword evidence="5" id="KW-1185">Reference proteome</keyword>
<dbReference type="GO" id="GO:0003676">
    <property type="term" value="F:nucleic acid binding"/>
    <property type="evidence" value="ECO:0007669"/>
    <property type="project" value="InterPro"/>
</dbReference>
<sequence>MFSDNAMEKLCHPWSNALIIKLVGKSHTYNFLLNGLRQNWQLKGGMQLIDLDHDFYIAKFDLEEDREFLLTGGPWIIARQYLTIHKWRAGFLPATEAITHITIDINTNSQSRGKFSRICVEIDLTKPFEAFIQINSVWYNLEYKGMSEVCFKCGRYGHKRETCDLNVKHVGEEIGEVGNDACNNLNLDDDKMQVKARGRTRKTDNVRRKNEVRNGKGSGFNVRNMADEMLNEKDDNSQCIDRHTFDTSKCYPKKKDRPSKKNKSDGVRDTLVNISNKTTSSNTSSADANFRSHKAHDFSDGFIIFPMIPATISFK</sequence>
<reference evidence="5" key="2">
    <citation type="submission" date="2019-10" db="EMBL/GenBank/DDBJ databases">
        <title>A de novo genome assembly of a pear dwarfing rootstock.</title>
        <authorList>
            <person name="Wang F."/>
            <person name="Wang J."/>
            <person name="Li S."/>
            <person name="Zhang Y."/>
            <person name="Fang M."/>
            <person name="Ma L."/>
            <person name="Zhao Y."/>
            <person name="Jiang S."/>
        </authorList>
    </citation>
    <scope>NUCLEOTIDE SEQUENCE [LARGE SCALE GENOMIC DNA]</scope>
</reference>
<keyword evidence="1" id="KW-0863">Zinc-finger</keyword>
<feature type="compositionally biased region" description="Low complexity" evidence="2">
    <location>
        <begin position="273"/>
        <end position="285"/>
    </location>
</feature>
<evidence type="ECO:0000313" key="4">
    <source>
        <dbReference type="EMBL" id="KAB2600088.1"/>
    </source>
</evidence>
<reference evidence="4 5" key="3">
    <citation type="submission" date="2019-11" db="EMBL/GenBank/DDBJ databases">
        <title>A de novo genome assembly of a pear dwarfing rootstock.</title>
        <authorList>
            <person name="Wang F."/>
            <person name="Wang J."/>
            <person name="Li S."/>
            <person name="Zhang Y."/>
            <person name="Fang M."/>
            <person name="Ma L."/>
            <person name="Zhao Y."/>
            <person name="Jiang S."/>
        </authorList>
    </citation>
    <scope>NUCLEOTIDE SEQUENCE [LARGE SCALE GENOMIC DNA]</scope>
    <source>
        <strain evidence="4">S2</strain>
        <tissue evidence="4">Leaf</tissue>
    </source>
</reference>
<dbReference type="PROSITE" id="PS50158">
    <property type="entry name" value="ZF_CCHC"/>
    <property type="match status" value="1"/>
</dbReference>
<evidence type="ECO:0000256" key="2">
    <source>
        <dbReference type="SAM" id="MobiDB-lite"/>
    </source>
</evidence>
<dbReference type="InterPro" id="IPR040256">
    <property type="entry name" value="At4g02000-like"/>
</dbReference>
<keyword evidence="1" id="KW-0479">Metal-binding</keyword>
<keyword evidence="1" id="KW-0862">Zinc</keyword>
<dbReference type="EMBL" id="SMOL01000753">
    <property type="protein sequence ID" value="KAB2600088.1"/>
    <property type="molecule type" value="Genomic_DNA"/>
</dbReference>
<gene>
    <name evidence="4" type="ORF">D8674_010359</name>
</gene>
<accession>A0A5N5FAH6</accession>
<feature type="domain" description="CCHC-type" evidence="3">
    <location>
        <begin position="150"/>
        <end position="163"/>
    </location>
</feature>
<comment type="caution">
    <text evidence="4">The sequence shown here is derived from an EMBL/GenBank/DDBJ whole genome shotgun (WGS) entry which is preliminary data.</text>
</comment>
<evidence type="ECO:0000256" key="1">
    <source>
        <dbReference type="PROSITE-ProRule" id="PRU00047"/>
    </source>
</evidence>
<dbReference type="GO" id="GO:0008270">
    <property type="term" value="F:zinc ion binding"/>
    <property type="evidence" value="ECO:0007669"/>
    <property type="project" value="UniProtKB-KW"/>
</dbReference>